<evidence type="ECO:0000256" key="8">
    <source>
        <dbReference type="SAM" id="MobiDB-lite"/>
    </source>
</evidence>
<keyword evidence="11" id="KW-1185">Reference proteome</keyword>
<accession>A0A2A2LY90</accession>
<evidence type="ECO:0000256" key="5">
    <source>
        <dbReference type="PROSITE-ProRule" id="PRU00283"/>
    </source>
</evidence>
<keyword evidence="2 5" id="KW-0547">Nucleotide-binding</keyword>
<dbReference type="PANTHER" id="PTHR24115:SF600">
    <property type="entry name" value="KINESIN-LIKE PROTEIN KIF23"/>
    <property type="match status" value="1"/>
</dbReference>
<evidence type="ECO:0000256" key="3">
    <source>
        <dbReference type="ARBA" id="ARBA00022840"/>
    </source>
</evidence>
<dbReference type="SMART" id="SM00129">
    <property type="entry name" value="KISc"/>
    <property type="match status" value="1"/>
</dbReference>
<keyword evidence="4" id="KW-0963">Cytoplasm</keyword>
<dbReference type="Gene3D" id="3.40.850.10">
    <property type="entry name" value="Kinesin motor domain"/>
    <property type="match status" value="1"/>
</dbReference>
<dbReference type="InterPro" id="IPR001752">
    <property type="entry name" value="Kinesin_motor_dom"/>
</dbReference>
<dbReference type="SUPFAM" id="SSF52540">
    <property type="entry name" value="P-loop containing nucleoside triphosphate hydrolases"/>
    <property type="match status" value="1"/>
</dbReference>
<dbReference type="PANTHER" id="PTHR24115">
    <property type="entry name" value="KINESIN-RELATED"/>
    <property type="match status" value="1"/>
</dbReference>
<dbReference type="GO" id="GO:0005871">
    <property type="term" value="C:kinesin complex"/>
    <property type="evidence" value="ECO:0007669"/>
    <property type="project" value="TreeGrafter"/>
</dbReference>
<dbReference type="Gene3D" id="2.60.40.4330">
    <property type="entry name" value="Kinesin-like protein Kif23, Arf6-interacting domain"/>
    <property type="match status" value="1"/>
</dbReference>
<dbReference type="GO" id="GO:0005524">
    <property type="term" value="F:ATP binding"/>
    <property type="evidence" value="ECO:0007669"/>
    <property type="project" value="UniProtKB-UniRule"/>
</dbReference>
<dbReference type="GO" id="GO:0005874">
    <property type="term" value="C:microtubule"/>
    <property type="evidence" value="ECO:0007669"/>
    <property type="project" value="UniProtKB-KW"/>
</dbReference>
<dbReference type="Proteomes" id="UP000218231">
    <property type="component" value="Unassembled WGS sequence"/>
</dbReference>
<keyword evidence="4" id="KW-0206">Cytoskeleton</keyword>
<comment type="similarity">
    <text evidence="5 6">Belongs to the TRAFAC class myosin-kinesin ATPase superfamily. Kinesin family.</text>
</comment>
<reference evidence="10 11" key="1">
    <citation type="journal article" date="2017" name="Curr. Biol.">
        <title>Genome architecture and evolution of a unichromosomal asexual nematode.</title>
        <authorList>
            <person name="Fradin H."/>
            <person name="Zegar C."/>
            <person name="Gutwein M."/>
            <person name="Lucas J."/>
            <person name="Kovtun M."/>
            <person name="Corcoran D."/>
            <person name="Baugh L.R."/>
            <person name="Kiontke K."/>
            <person name="Gunsalus K."/>
            <person name="Fitch D.H."/>
            <person name="Piano F."/>
        </authorList>
    </citation>
    <scope>NUCLEOTIDE SEQUENCE [LARGE SCALE GENOMIC DNA]</scope>
    <source>
        <strain evidence="10">PF1309</strain>
    </source>
</reference>
<dbReference type="InterPro" id="IPR027640">
    <property type="entry name" value="Kinesin-like_fam"/>
</dbReference>
<feature type="binding site" evidence="5">
    <location>
        <begin position="120"/>
        <end position="127"/>
    </location>
    <ligand>
        <name>ATP</name>
        <dbReference type="ChEBI" id="CHEBI:30616"/>
    </ligand>
</feature>
<organism evidence="10 11">
    <name type="scientific">Diploscapter pachys</name>
    <dbReference type="NCBI Taxonomy" id="2018661"/>
    <lineage>
        <taxon>Eukaryota</taxon>
        <taxon>Metazoa</taxon>
        <taxon>Ecdysozoa</taxon>
        <taxon>Nematoda</taxon>
        <taxon>Chromadorea</taxon>
        <taxon>Rhabditida</taxon>
        <taxon>Rhabditina</taxon>
        <taxon>Rhabditomorpha</taxon>
        <taxon>Rhabditoidea</taxon>
        <taxon>Rhabditidae</taxon>
        <taxon>Diploscapter</taxon>
    </lineage>
</organism>
<evidence type="ECO:0000256" key="2">
    <source>
        <dbReference type="ARBA" id="ARBA00022741"/>
    </source>
</evidence>
<evidence type="ECO:0000256" key="1">
    <source>
        <dbReference type="ARBA" id="ARBA00004245"/>
    </source>
</evidence>
<dbReference type="InterPro" id="IPR019821">
    <property type="entry name" value="Kinesin_motor_CS"/>
</dbReference>
<dbReference type="Pfam" id="PF00225">
    <property type="entry name" value="Kinesin"/>
    <property type="match status" value="1"/>
</dbReference>
<dbReference type="GO" id="GO:0007018">
    <property type="term" value="P:microtubule-based movement"/>
    <property type="evidence" value="ECO:0007669"/>
    <property type="project" value="InterPro"/>
</dbReference>
<protein>
    <recommendedName>
        <fullName evidence="6">Kinesin-like protein</fullName>
    </recommendedName>
</protein>
<dbReference type="PRINTS" id="PR00380">
    <property type="entry name" value="KINESINHEAVY"/>
</dbReference>
<feature type="domain" description="Kinesin motor" evidence="9">
    <location>
        <begin position="35"/>
        <end position="436"/>
    </location>
</feature>
<dbReference type="PROSITE" id="PS00411">
    <property type="entry name" value="KINESIN_MOTOR_1"/>
    <property type="match status" value="1"/>
</dbReference>
<dbReference type="EMBL" id="LIAE01006334">
    <property type="protein sequence ID" value="PAV91128.1"/>
    <property type="molecule type" value="Genomic_DNA"/>
</dbReference>
<feature type="coiled-coil region" evidence="7">
    <location>
        <begin position="550"/>
        <end position="591"/>
    </location>
</feature>
<dbReference type="InterPro" id="IPR038105">
    <property type="entry name" value="Kif23_Arf-bd_sf"/>
</dbReference>
<evidence type="ECO:0000256" key="4">
    <source>
        <dbReference type="ARBA" id="ARBA00023212"/>
    </source>
</evidence>
<dbReference type="InterPro" id="IPR032384">
    <property type="entry name" value="Kif23_Arf-bd"/>
</dbReference>
<comment type="subcellular location">
    <subcellularLocation>
        <location evidence="1">Cytoplasm</location>
        <location evidence="1">Cytoskeleton</location>
    </subcellularLocation>
</comment>
<dbReference type="GO" id="GO:0003777">
    <property type="term" value="F:microtubule motor activity"/>
    <property type="evidence" value="ECO:0007669"/>
    <property type="project" value="InterPro"/>
</dbReference>
<dbReference type="GO" id="GO:0051256">
    <property type="term" value="P:mitotic spindle midzone assembly"/>
    <property type="evidence" value="ECO:0007669"/>
    <property type="project" value="TreeGrafter"/>
</dbReference>
<dbReference type="AlphaFoldDB" id="A0A2A2LY90"/>
<comment type="caution">
    <text evidence="10">The sequence shown here is derived from an EMBL/GenBank/DDBJ whole genome shotgun (WGS) entry which is preliminary data.</text>
</comment>
<dbReference type="GO" id="GO:0016887">
    <property type="term" value="F:ATP hydrolysis activity"/>
    <property type="evidence" value="ECO:0007669"/>
    <property type="project" value="TreeGrafter"/>
</dbReference>
<proteinExistence type="inferred from homology"/>
<sequence>MASNAQGRKRGATPSRDRFRDGNVPNKRGVDDTDNLEVFCRMTPYSGSHPCLEIIDENTVRSTPPPSLNKRDGGTYQDRVYEFNHVFDESDTQQAVFQTSAIDLVQNLVRGKNSLLFTYGITGSGKTYTMTGKPTEQETGILPRTLDVLFNSIENKVDKCVFYPTGKNSYEIRSRVLANVERFKLAKQGQHNVNKDIEIRFNERARVDGYNDDYLCTVFVSYVEIYNNYAYDLLATEADGRTPKKRDIRQDTAAGQTFVENATEIEVSNADEALETFLKGEEMRRVGDTILNKDSSRSHSVFTIRLVMALYPTSSDLPYPEQDPTKIVVSQLSLVDLAGSERAKRTFNVGDRLAEAGNINKSLMVLRQCIEKLRKNQKHGSLVETVPYRDSKLTMLFKNYFDGSGKIRMIVCVNPKPDDYEENLNVLCFAEESQAVRVAVDSRKLPSPGAGINDANRPPVPRRFFSRWNYEVDTVLKNSDIVQMIKSPLTENFIIDDMYDEGTVEHLKEVYTRRKQENEINQRNMDYALDEFDLLLRNTLCVADFNALRVEELTREKEATERFISTLTAENKQIKREMNSMAIRLREYEIEDDNQVLMEHQLRQGRKKDQEKFRSNVEALKTLQDLCNVQSPSVAALAKNFGGHQDGNEKAAPGRGKVTTTTTRVHTQITMSGQRGRETEPREQKYGNAAKQEEGILANAVPYFNPKYGRRSKSATRVIDHQPANRVPTGTVMQPNMPHGAKRVTQPRTSDLRQASDYILTHQELDRRGNVATSILKYLDPTRRGTTAIHQYGFPVPGSSAVSVWDMYGHLLDRCEQASAIGEETSTDNMSDVFDTPSVKHEPALDQDKFNMRF</sequence>
<feature type="region of interest" description="Disordered" evidence="8">
    <location>
        <begin position="1"/>
        <end position="31"/>
    </location>
</feature>
<dbReference type="OrthoDB" id="2403182at2759"/>
<gene>
    <name evidence="10" type="ORF">WR25_10947</name>
</gene>
<evidence type="ECO:0000313" key="11">
    <source>
        <dbReference type="Proteomes" id="UP000218231"/>
    </source>
</evidence>
<keyword evidence="3 5" id="KW-0067">ATP-binding</keyword>
<feature type="region of interest" description="Disordered" evidence="8">
    <location>
        <begin position="725"/>
        <end position="748"/>
    </location>
</feature>
<evidence type="ECO:0000256" key="6">
    <source>
        <dbReference type="RuleBase" id="RU000394"/>
    </source>
</evidence>
<keyword evidence="6" id="KW-0493">Microtubule</keyword>
<dbReference type="InterPro" id="IPR036961">
    <property type="entry name" value="Kinesin_motor_dom_sf"/>
</dbReference>
<dbReference type="GO" id="GO:0005634">
    <property type="term" value="C:nucleus"/>
    <property type="evidence" value="ECO:0007669"/>
    <property type="project" value="TreeGrafter"/>
</dbReference>
<name>A0A2A2LY90_9BILA</name>
<keyword evidence="5 6" id="KW-0505">Motor protein</keyword>
<dbReference type="PROSITE" id="PS50067">
    <property type="entry name" value="KINESIN_MOTOR_2"/>
    <property type="match status" value="1"/>
</dbReference>
<evidence type="ECO:0000256" key="7">
    <source>
        <dbReference type="SAM" id="Coils"/>
    </source>
</evidence>
<dbReference type="InterPro" id="IPR027417">
    <property type="entry name" value="P-loop_NTPase"/>
</dbReference>
<dbReference type="STRING" id="2018661.A0A2A2LY90"/>
<keyword evidence="7" id="KW-0175">Coiled coil</keyword>
<evidence type="ECO:0000259" key="9">
    <source>
        <dbReference type="PROSITE" id="PS50067"/>
    </source>
</evidence>
<dbReference type="Pfam" id="PF16540">
    <property type="entry name" value="MKLP1_Arf_bdg"/>
    <property type="match status" value="1"/>
</dbReference>
<dbReference type="GO" id="GO:0008017">
    <property type="term" value="F:microtubule binding"/>
    <property type="evidence" value="ECO:0007669"/>
    <property type="project" value="InterPro"/>
</dbReference>
<evidence type="ECO:0000313" key="10">
    <source>
        <dbReference type="EMBL" id="PAV91128.1"/>
    </source>
</evidence>